<dbReference type="Proteomes" id="UP000782241">
    <property type="component" value="Unassembled WGS sequence"/>
</dbReference>
<feature type="region of interest" description="Disordered" evidence="1">
    <location>
        <begin position="206"/>
        <end position="233"/>
    </location>
</feature>
<sequence length="465" mass="49321">MEPVKTVFYPHDRHFDYPASLTITLIQVLATVMDPEKGEATPRVSKINRIKIFSNLKKIVVGSMLAICLLAAMFGMGVLGATYAKKKLSSEDSVTIVAGPEPDHDYALARRDEPLGASYPISTKTALSTLYSVSYFPTHEVVTEVETVTGTTYVTVPNEVHVSVSVATIESSSEYCEIQVVTMTESYTITITPDEEYSATSDALPEATVTGNPETVTDTQTGFTLTNPLPDATISGNPETVTETQTDFSLTNPLPEATVTGNPETVTNTQTDFTLTNPLPDATVSGNPETVTDIQLSFTVTGIHTTITISDIYPPGQDLSTVQGTVTSRKSLTTMTVTEPCDVSLTIITVTGPYEKPSSVVSVVPVTPTSTSTTTVYEPGTPWTSTTTVRVPVIDSPPYPTTNNITIPGVSGTIPLPPGPSSTTPVAVSISAGTKKPEPRGWGGTSGTTNLSCTIMLVAIMMFVL</sequence>
<evidence type="ECO:0000313" key="3">
    <source>
        <dbReference type="EMBL" id="KAG5658948.1"/>
    </source>
</evidence>
<evidence type="ECO:0000256" key="2">
    <source>
        <dbReference type="SAM" id="Phobius"/>
    </source>
</evidence>
<feature type="compositionally biased region" description="Polar residues" evidence="1">
    <location>
        <begin position="209"/>
        <end position="227"/>
    </location>
</feature>
<accession>A0A9P7KQL6</accession>
<gene>
    <name evidence="3" type="ORF">KAF25_007501</name>
</gene>
<name>A0A9P7KQL6_9HYPO</name>
<organism evidence="3 4">
    <name type="scientific">Fusarium avenaceum</name>
    <dbReference type="NCBI Taxonomy" id="40199"/>
    <lineage>
        <taxon>Eukaryota</taxon>
        <taxon>Fungi</taxon>
        <taxon>Dikarya</taxon>
        <taxon>Ascomycota</taxon>
        <taxon>Pezizomycotina</taxon>
        <taxon>Sordariomycetes</taxon>
        <taxon>Hypocreomycetidae</taxon>
        <taxon>Hypocreales</taxon>
        <taxon>Nectriaceae</taxon>
        <taxon>Fusarium</taxon>
        <taxon>Fusarium tricinctum species complex</taxon>
    </lineage>
</organism>
<proteinExistence type="predicted"/>
<feature type="transmembrane region" description="Helical" evidence="2">
    <location>
        <begin position="59"/>
        <end position="84"/>
    </location>
</feature>
<keyword evidence="2" id="KW-0812">Transmembrane</keyword>
<keyword evidence="4" id="KW-1185">Reference proteome</keyword>
<dbReference type="AlphaFoldDB" id="A0A9P7KQL6"/>
<evidence type="ECO:0000256" key="1">
    <source>
        <dbReference type="SAM" id="MobiDB-lite"/>
    </source>
</evidence>
<dbReference type="EMBL" id="JAGPUO010000013">
    <property type="protein sequence ID" value="KAG5658948.1"/>
    <property type="molecule type" value="Genomic_DNA"/>
</dbReference>
<keyword evidence="2" id="KW-0472">Membrane</keyword>
<keyword evidence="2" id="KW-1133">Transmembrane helix</keyword>
<comment type="caution">
    <text evidence="3">The sequence shown here is derived from an EMBL/GenBank/DDBJ whole genome shotgun (WGS) entry which is preliminary data.</text>
</comment>
<reference evidence="3" key="1">
    <citation type="submission" date="2021-04" db="EMBL/GenBank/DDBJ databases">
        <title>Draft genome of Fusarium avenaceum strain F156N33, isolated from an atmospheric sample in Virginia.</title>
        <authorList>
            <person name="Yang S."/>
            <person name="Vinatzer B.A."/>
            <person name="Coleman J."/>
        </authorList>
    </citation>
    <scope>NUCLEOTIDE SEQUENCE</scope>
    <source>
        <strain evidence="3">F156N33</strain>
    </source>
</reference>
<protein>
    <submittedName>
        <fullName evidence="3">Uncharacterized protein</fullName>
    </submittedName>
</protein>
<evidence type="ECO:0000313" key="4">
    <source>
        <dbReference type="Proteomes" id="UP000782241"/>
    </source>
</evidence>